<evidence type="ECO:0000313" key="9">
    <source>
        <dbReference type="EMBL" id="HJD30543.1"/>
    </source>
</evidence>
<evidence type="ECO:0000256" key="1">
    <source>
        <dbReference type="ARBA" id="ARBA00000385"/>
    </source>
</evidence>
<dbReference type="Gene3D" id="3.30.2350.10">
    <property type="entry name" value="Pseudouridine synthase"/>
    <property type="match status" value="1"/>
</dbReference>
<dbReference type="SUPFAM" id="SSF55120">
    <property type="entry name" value="Pseudouridine synthase"/>
    <property type="match status" value="1"/>
</dbReference>
<evidence type="ECO:0000256" key="4">
    <source>
        <dbReference type="ARBA" id="ARBA00023235"/>
    </source>
</evidence>
<evidence type="ECO:0000256" key="3">
    <source>
        <dbReference type="ARBA" id="ARBA00022694"/>
    </source>
</evidence>
<reference evidence="9" key="1">
    <citation type="journal article" date="2021" name="PeerJ">
        <title>Extensive microbial diversity within the chicken gut microbiome revealed by metagenomics and culture.</title>
        <authorList>
            <person name="Gilroy R."/>
            <person name="Ravi A."/>
            <person name="Getino M."/>
            <person name="Pursley I."/>
            <person name="Horton D.L."/>
            <person name="Alikhan N.F."/>
            <person name="Baker D."/>
            <person name="Gharbi K."/>
            <person name="Hall N."/>
            <person name="Watson M."/>
            <person name="Adriaenssens E.M."/>
            <person name="Foster-Nyarko E."/>
            <person name="Jarju S."/>
            <person name="Secka A."/>
            <person name="Antonio M."/>
            <person name="Oren A."/>
            <person name="Chaudhuri R.R."/>
            <person name="La Ragione R."/>
            <person name="Hildebrand F."/>
            <person name="Pallen M.J."/>
        </authorList>
    </citation>
    <scope>NUCLEOTIDE SEQUENCE</scope>
    <source>
        <strain evidence="9">ChiHjej8B7-25341</strain>
    </source>
</reference>
<comment type="caution">
    <text evidence="9">The sequence shown here is derived from an EMBL/GenBank/DDBJ whole genome shotgun (WGS) entry which is preliminary data.</text>
</comment>
<dbReference type="GO" id="GO:0160148">
    <property type="term" value="F:tRNA pseudouridine(55) synthase activity"/>
    <property type="evidence" value="ECO:0007669"/>
    <property type="project" value="UniProtKB-EC"/>
</dbReference>
<keyword evidence="4 5" id="KW-0413">Isomerase</keyword>
<feature type="region of interest" description="Disordered" evidence="6">
    <location>
        <begin position="257"/>
        <end position="277"/>
    </location>
</feature>
<dbReference type="NCBIfam" id="TIGR00431">
    <property type="entry name" value="TruB"/>
    <property type="match status" value="1"/>
</dbReference>
<comment type="similarity">
    <text evidence="2 5">Belongs to the pseudouridine synthase TruB family. Type 1 subfamily.</text>
</comment>
<dbReference type="GO" id="GO:0003723">
    <property type="term" value="F:RNA binding"/>
    <property type="evidence" value="ECO:0007669"/>
    <property type="project" value="InterPro"/>
</dbReference>
<feature type="domain" description="tRNA pseudouridylate synthase B C-terminal" evidence="8">
    <location>
        <begin position="172"/>
        <end position="230"/>
    </location>
</feature>
<organism evidence="9 10">
    <name type="scientific">Candidatus Eisenbergiella stercorigallinarum</name>
    <dbReference type="NCBI Taxonomy" id="2838557"/>
    <lineage>
        <taxon>Bacteria</taxon>
        <taxon>Bacillati</taxon>
        <taxon>Bacillota</taxon>
        <taxon>Clostridia</taxon>
        <taxon>Lachnospirales</taxon>
        <taxon>Lachnospiraceae</taxon>
        <taxon>Eisenbergiella</taxon>
    </lineage>
</organism>
<reference evidence="9" key="2">
    <citation type="submission" date="2021-04" db="EMBL/GenBank/DDBJ databases">
        <authorList>
            <person name="Gilroy R."/>
        </authorList>
    </citation>
    <scope>NUCLEOTIDE SEQUENCE</scope>
    <source>
        <strain evidence="9">ChiHjej8B7-25341</strain>
    </source>
</reference>
<dbReference type="InterPro" id="IPR002501">
    <property type="entry name" value="PsdUridine_synth_N"/>
</dbReference>
<dbReference type="InterPro" id="IPR020103">
    <property type="entry name" value="PsdUridine_synth_cat_dom_sf"/>
</dbReference>
<evidence type="ECO:0000313" key="10">
    <source>
        <dbReference type="Proteomes" id="UP000823851"/>
    </source>
</evidence>
<dbReference type="PANTHER" id="PTHR13767:SF2">
    <property type="entry name" value="PSEUDOURIDYLATE SYNTHASE TRUB1"/>
    <property type="match status" value="1"/>
</dbReference>
<dbReference type="Proteomes" id="UP000823851">
    <property type="component" value="Unassembled WGS sequence"/>
</dbReference>
<name>A0A9D2QYX6_9FIRM</name>
<dbReference type="Pfam" id="PF16198">
    <property type="entry name" value="TruB_C_2"/>
    <property type="match status" value="1"/>
</dbReference>
<dbReference type="GO" id="GO:0031119">
    <property type="term" value="P:tRNA pseudouridine synthesis"/>
    <property type="evidence" value="ECO:0007669"/>
    <property type="project" value="UniProtKB-UniRule"/>
</dbReference>
<evidence type="ECO:0000259" key="8">
    <source>
        <dbReference type="Pfam" id="PF16198"/>
    </source>
</evidence>
<dbReference type="PANTHER" id="PTHR13767">
    <property type="entry name" value="TRNA-PSEUDOURIDINE SYNTHASE"/>
    <property type="match status" value="1"/>
</dbReference>
<dbReference type="InterPro" id="IPR032819">
    <property type="entry name" value="TruB_C"/>
</dbReference>
<dbReference type="EC" id="5.4.99.25" evidence="5"/>
<dbReference type="InterPro" id="IPR014780">
    <property type="entry name" value="tRNA_psdUridine_synth_TruB"/>
</dbReference>
<evidence type="ECO:0000256" key="5">
    <source>
        <dbReference type="HAMAP-Rule" id="MF_01080"/>
    </source>
</evidence>
<dbReference type="Pfam" id="PF01509">
    <property type="entry name" value="TruB_N"/>
    <property type="match status" value="1"/>
</dbReference>
<evidence type="ECO:0000256" key="2">
    <source>
        <dbReference type="ARBA" id="ARBA00005642"/>
    </source>
</evidence>
<comment type="catalytic activity">
    <reaction evidence="1 5">
        <text>uridine(55) in tRNA = pseudouridine(55) in tRNA</text>
        <dbReference type="Rhea" id="RHEA:42532"/>
        <dbReference type="Rhea" id="RHEA-COMP:10101"/>
        <dbReference type="Rhea" id="RHEA-COMP:10102"/>
        <dbReference type="ChEBI" id="CHEBI:65314"/>
        <dbReference type="ChEBI" id="CHEBI:65315"/>
        <dbReference type="EC" id="5.4.99.25"/>
    </reaction>
</comment>
<dbReference type="AlphaFoldDB" id="A0A9D2QYX6"/>
<dbReference type="CDD" id="cd02573">
    <property type="entry name" value="PseudoU_synth_EcTruB"/>
    <property type="match status" value="1"/>
</dbReference>
<feature type="domain" description="Pseudouridine synthase II N-terminal" evidence="7">
    <location>
        <begin position="25"/>
        <end position="171"/>
    </location>
</feature>
<evidence type="ECO:0000256" key="6">
    <source>
        <dbReference type="SAM" id="MobiDB-lite"/>
    </source>
</evidence>
<dbReference type="HAMAP" id="MF_01080">
    <property type="entry name" value="TruB_bact"/>
    <property type="match status" value="1"/>
</dbReference>
<feature type="active site" description="Nucleophile" evidence="5">
    <location>
        <position position="39"/>
    </location>
</feature>
<dbReference type="GO" id="GO:1990481">
    <property type="term" value="P:mRNA pseudouridine synthesis"/>
    <property type="evidence" value="ECO:0007669"/>
    <property type="project" value="TreeGrafter"/>
</dbReference>
<evidence type="ECO:0000259" key="7">
    <source>
        <dbReference type="Pfam" id="PF01509"/>
    </source>
</evidence>
<comment type="function">
    <text evidence="5">Responsible for synthesis of pseudouridine from uracil-55 in the psi GC loop of transfer RNAs.</text>
</comment>
<accession>A0A9D2QYX6</accession>
<protein>
    <recommendedName>
        <fullName evidence="5">tRNA pseudouridine synthase B</fullName>
        <ecNumber evidence="5">5.4.99.25</ecNumber>
    </recommendedName>
    <alternativeName>
        <fullName evidence="5">tRNA pseudouridine(55) synthase</fullName>
        <shortName evidence="5">Psi55 synthase</shortName>
    </alternativeName>
    <alternativeName>
        <fullName evidence="5">tRNA pseudouridylate synthase</fullName>
    </alternativeName>
    <alternativeName>
        <fullName evidence="5">tRNA-uridine isomerase</fullName>
    </alternativeName>
</protein>
<proteinExistence type="inferred from homology"/>
<sequence length="320" mass="35207">MRNGVLNVYKEAGFTSHDVVAKLRGICGQKKIGHTGTLDPDAVGVLPVCLGNATKLCDLLAGETKEYEAVLLLGKTTDTQDLSGTVLEERPVTADEKEAKEAVLSFLGEYDQIPPMYSALKVNGKKLYELARAGREVERRPRRVQIRSLEILRMELPEIAFRVECSKGTYIRTLCDDIGRKLGCGGAMKSLKRTRVGRFEAGQAHTLGELETLSGEGRLDEVLIPVEELFSELPRLVVRPEWERLVRNGNELFAEQVSGPDQAAARQDGIPEVSEDRAAASADAGQFRVCGPDGVFYGIYAFCPDRGEKGSYRPVKMFLT</sequence>
<keyword evidence="3 5" id="KW-0819">tRNA processing</keyword>
<dbReference type="FunFam" id="3.30.2350.10:FF:000011">
    <property type="entry name" value="tRNA pseudouridine synthase B"/>
    <property type="match status" value="1"/>
</dbReference>
<gene>
    <name evidence="5 9" type="primary">truB</name>
    <name evidence="9" type="ORF">H9912_01240</name>
</gene>
<dbReference type="EMBL" id="DWUW01000033">
    <property type="protein sequence ID" value="HJD30543.1"/>
    <property type="molecule type" value="Genomic_DNA"/>
</dbReference>